<organism evidence="1 2">
    <name type="scientific">Pleuronectes platessa</name>
    <name type="common">European plaice</name>
    <dbReference type="NCBI Taxonomy" id="8262"/>
    <lineage>
        <taxon>Eukaryota</taxon>
        <taxon>Metazoa</taxon>
        <taxon>Chordata</taxon>
        <taxon>Craniata</taxon>
        <taxon>Vertebrata</taxon>
        <taxon>Euteleostomi</taxon>
        <taxon>Actinopterygii</taxon>
        <taxon>Neopterygii</taxon>
        <taxon>Teleostei</taxon>
        <taxon>Neoteleostei</taxon>
        <taxon>Acanthomorphata</taxon>
        <taxon>Carangaria</taxon>
        <taxon>Pleuronectiformes</taxon>
        <taxon>Pleuronectoidei</taxon>
        <taxon>Pleuronectidae</taxon>
        <taxon>Pleuronectes</taxon>
    </lineage>
</organism>
<dbReference type="Proteomes" id="UP001153269">
    <property type="component" value="Unassembled WGS sequence"/>
</dbReference>
<dbReference type="EMBL" id="CADEAL010000425">
    <property type="protein sequence ID" value="CAB1419997.1"/>
    <property type="molecule type" value="Genomic_DNA"/>
</dbReference>
<evidence type="ECO:0000313" key="2">
    <source>
        <dbReference type="Proteomes" id="UP001153269"/>
    </source>
</evidence>
<comment type="caution">
    <text evidence="1">The sequence shown here is derived from an EMBL/GenBank/DDBJ whole genome shotgun (WGS) entry which is preliminary data.</text>
</comment>
<proteinExistence type="predicted"/>
<name>A0A9N7TWI2_PLEPL</name>
<evidence type="ECO:0000313" key="1">
    <source>
        <dbReference type="EMBL" id="CAB1419997.1"/>
    </source>
</evidence>
<sequence length="103" mass="12102">MNVQYIYEDYKRSSLVGRRQPSLHLSGLKENEYWQLPLNSRGCSIPTLELWQLRCNPLLLCSHLFFELSIKFIATLLERERWNELGVPALDIFTYQNIQGPST</sequence>
<dbReference type="AlphaFoldDB" id="A0A9N7TWI2"/>
<accession>A0A9N7TWI2</accession>
<protein>
    <submittedName>
        <fullName evidence="1">Uncharacterized protein</fullName>
    </submittedName>
</protein>
<gene>
    <name evidence="1" type="ORF">PLEPLA_LOCUS7848</name>
</gene>
<reference evidence="1" key="1">
    <citation type="submission" date="2020-03" db="EMBL/GenBank/DDBJ databases">
        <authorList>
            <person name="Weist P."/>
        </authorList>
    </citation>
    <scope>NUCLEOTIDE SEQUENCE</scope>
</reference>
<keyword evidence="2" id="KW-1185">Reference proteome</keyword>